<dbReference type="EMBL" id="KN818682">
    <property type="protein sequence ID" value="KIL54622.1"/>
    <property type="molecule type" value="Genomic_DNA"/>
</dbReference>
<dbReference type="InterPro" id="IPR036397">
    <property type="entry name" value="RNaseH_sf"/>
</dbReference>
<dbReference type="InterPro" id="IPR047655">
    <property type="entry name" value="Transpos_IS630-like"/>
</dbReference>
<reference evidence="2 3" key="1">
    <citation type="submission" date="2014-04" db="EMBL/GenBank/DDBJ databases">
        <title>Evolutionary Origins and Diversification of the Mycorrhizal Mutualists.</title>
        <authorList>
            <consortium name="DOE Joint Genome Institute"/>
            <consortium name="Mycorrhizal Genomics Consortium"/>
            <person name="Kohler A."/>
            <person name="Kuo A."/>
            <person name="Nagy L.G."/>
            <person name="Floudas D."/>
            <person name="Copeland A."/>
            <person name="Barry K.W."/>
            <person name="Cichocki N."/>
            <person name="Veneault-Fourrey C."/>
            <person name="LaButti K."/>
            <person name="Lindquist E.A."/>
            <person name="Lipzen A."/>
            <person name="Lundell T."/>
            <person name="Morin E."/>
            <person name="Murat C."/>
            <person name="Riley R."/>
            <person name="Ohm R."/>
            <person name="Sun H."/>
            <person name="Tunlid A."/>
            <person name="Henrissat B."/>
            <person name="Grigoriev I.V."/>
            <person name="Hibbett D.S."/>
            <person name="Martin F."/>
        </authorList>
    </citation>
    <scope>NUCLEOTIDE SEQUENCE [LARGE SCALE GENOMIC DNA]</scope>
    <source>
        <strain evidence="2 3">Koide BX008</strain>
    </source>
</reference>
<dbReference type="Gene3D" id="3.30.420.10">
    <property type="entry name" value="Ribonuclease H-like superfamily/Ribonuclease H"/>
    <property type="match status" value="1"/>
</dbReference>
<gene>
    <name evidence="2" type="ORF">M378DRAFT_18725</name>
</gene>
<dbReference type="PANTHER" id="PTHR46564:SF1">
    <property type="entry name" value="TRANSPOSASE"/>
    <property type="match status" value="1"/>
</dbReference>
<accession>A0A0C2W0K2</accession>
<dbReference type="STRING" id="946122.A0A0C2W0K2"/>
<sequence length="321" mass="37097">MAYRKISRDVKIAAIRLYQRHLLSLNVILECLGISKQMFRRITQLWWLTGNVVRHTFGIRGRPRIFHYSDIEYLKRIIGHNPSKFLDELAALLHTNRLISASFSTVLRELCRAGISYKKIKKIASERNETLRSDFIRCMAQYQPEQLGFLDEMSKDERTTFRSHGWSAKGTRAVQKGVFVRGRRFSAEGLLTIDGMISNTVVEGSMTKARFLEYLEHSVLPLCSLFPGYLSVLVMDNARIHHGDDILRLVERFGVRIEYLPPYSPDLNPIEEAFSKVKAFIRRYGDILLHEGDGLLFDLMELMDIITEEDAIGYIMHAGYF</sequence>
<dbReference type="Proteomes" id="UP000054549">
    <property type="component" value="Unassembled WGS sequence"/>
</dbReference>
<dbReference type="SUPFAM" id="SSF46689">
    <property type="entry name" value="Homeodomain-like"/>
    <property type="match status" value="1"/>
</dbReference>
<name>A0A0C2W0K2_AMAMK</name>
<dbReference type="InterPro" id="IPR009057">
    <property type="entry name" value="Homeodomain-like_sf"/>
</dbReference>
<proteinExistence type="predicted"/>
<dbReference type="AlphaFoldDB" id="A0A0C2W0K2"/>
<dbReference type="OrthoDB" id="2994945at2759"/>
<dbReference type="HOGENOM" id="CLU_056788_1_0_1"/>
<dbReference type="InParanoid" id="A0A0C2W0K2"/>
<feature type="domain" description="Tc1-like transposase DDE" evidence="1">
    <location>
        <begin position="147"/>
        <end position="282"/>
    </location>
</feature>
<dbReference type="NCBIfam" id="NF033545">
    <property type="entry name" value="transpos_IS630"/>
    <property type="match status" value="1"/>
</dbReference>
<dbReference type="GO" id="GO:0003676">
    <property type="term" value="F:nucleic acid binding"/>
    <property type="evidence" value="ECO:0007669"/>
    <property type="project" value="InterPro"/>
</dbReference>
<keyword evidence="3" id="KW-1185">Reference proteome</keyword>
<evidence type="ECO:0000259" key="1">
    <source>
        <dbReference type="Pfam" id="PF13358"/>
    </source>
</evidence>
<protein>
    <recommendedName>
        <fullName evidence="1">Tc1-like transposase DDE domain-containing protein</fullName>
    </recommendedName>
</protein>
<dbReference type="Pfam" id="PF13358">
    <property type="entry name" value="DDE_3"/>
    <property type="match status" value="1"/>
</dbReference>
<dbReference type="InterPro" id="IPR038717">
    <property type="entry name" value="Tc1-like_DDE_dom"/>
</dbReference>
<organism evidence="2 3">
    <name type="scientific">Amanita muscaria (strain Koide BX008)</name>
    <dbReference type="NCBI Taxonomy" id="946122"/>
    <lineage>
        <taxon>Eukaryota</taxon>
        <taxon>Fungi</taxon>
        <taxon>Dikarya</taxon>
        <taxon>Basidiomycota</taxon>
        <taxon>Agaricomycotina</taxon>
        <taxon>Agaricomycetes</taxon>
        <taxon>Agaricomycetidae</taxon>
        <taxon>Agaricales</taxon>
        <taxon>Pluteineae</taxon>
        <taxon>Amanitaceae</taxon>
        <taxon>Amanita</taxon>
    </lineage>
</organism>
<evidence type="ECO:0000313" key="3">
    <source>
        <dbReference type="Proteomes" id="UP000054549"/>
    </source>
</evidence>
<evidence type="ECO:0000313" key="2">
    <source>
        <dbReference type="EMBL" id="KIL54622.1"/>
    </source>
</evidence>
<dbReference type="PANTHER" id="PTHR46564">
    <property type="entry name" value="TRANSPOSASE"/>
    <property type="match status" value="1"/>
</dbReference>